<organism evidence="7 8">
    <name type="scientific">Kitasatospora kazusensis</name>
    <dbReference type="NCBI Taxonomy" id="407974"/>
    <lineage>
        <taxon>Bacteria</taxon>
        <taxon>Bacillati</taxon>
        <taxon>Actinomycetota</taxon>
        <taxon>Actinomycetes</taxon>
        <taxon>Kitasatosporales</taxon>
        <taxon>Streptomycetaceae</taxon>
        <taxon>Kitasatospora</taxon>
    </lineage>
</organism>
<dbReference type="Gene3D" id="3.60.130.10">
    <property type="entry name" value="Clavaminate synthase-like"/>
    <property type="match status" value="1"/>
</dbReference>
<dbReference type="SUPFAM" id="SSF56801">
    <property type="entry name" value="Acetyl-CoA synthetase-like"/>
    <property type="match status" value="1"/>
</dbReference>
<evidence type="ECO:0000256" key="1">
    <source>
        <dbReference type="ARBA" id="ARBA00006432"/>
    </source>
</evidence>
<evidence type="ECO:0000259" key="6">
    <source>
        <dbReference type="Pfam" id="PF02668"/>
    </source>
</evidence>
<dbReference type="Proteomes" id="UP001422759">
    <property type="component" value="Unassembled WGS sequence"/>
</dbReference>
<dbReference type="PANTHER" id="PTHR43201:SF5">
    <property type="entry name" value="MEDIUM-CHAIN ACYL-COA LIGASE ACSF2, MITOCHONDRIAL"/>
    <property type="match status" value="1"/>
</dbReference>
<proteinExistence type="inferred from homology"/>
<keyword evidence="8" id="KW-1185">Reference proteome</keyword>
<keyword evidence="2" id="KW-0436">Ligase</keyword>
<evidence type="ECO:0000256" key="2">
    <source>
        <dbReference type="ARBA" id="ARBA00022598"/>
    </source>
</evidence>
<dbReference type="Pfam" id="PF02668">
    <property type="entry name" value="TauD"/>
    <property type="match status" value="1"/>
</dbReference>
<dbReference type="Gene3D" id="3.40.50.12780">
    <property type="entry name" value="N-terminal domain of ligase-like"/>
    <property type="match status" value="1"/>
</dbReference>
<dbReference type="InterPro" id="IPR042099">
    <property type="entry name" value="ANL_N_sf"/>
</dbReference>
<comment type="similarity">
    <text evidence="1">Belongs to the ATP-dependent AMP-binding enzyme family.</text>
</comment>
<evidence type="ECO:0000259" key="5">
    <source>
        <dbReference type="Pfam" id="PF00501"/>
    </source>
</evidence>
<dbReference type="InterPro" id="IPR042098">
    <property type="entry name" value="TauD-like_sf"/>
</dbReference>
<feature type="domain" description="AMP-dependent synthetase/ligase" evidence="5">
    <location>
        <begin position="29"/>
        <end position="370"/>
    </location>
</feature>
<reference evidence="7 8" key="1">
    <citation type="journal article" date="2019" name="Int. J. Syst. Evol. Microbiol.">
        <title>The Global Catalogue of Microorganisms (GCM) 10K type strain sequencing project: providing services to taxonomists for standard genome sequencing and annotation.</title>
        <authorList>
            <consortium name="The Broad Institute Genomics Platform"/>
            <consortium name="The Broad Institute Genome Sequencing Center for Infectious Disease"/>
            <person name="Wu L."/>
            <person name="Ma J."/>
        </authorList>
    </citation>
    <scope>NUCLEOTIDE SEQUENCE [LARGE SCALE GENOMIC DNA]</scope>
    <source>
        <strain evidence="7 8">JCM 14560</strain>
    </source>
</reference>
<dbReference type="InterPro" id="IPR000873">
    <property type="entry name" value="AMP-dep_synth/lig_dom"/>
</dbReference>
<evidence type="ECO:0000313" key="8">
    <source>
        <dbReference type="Proteomes" id="UP001422759"/>
    </source>
</evidence>
<evidence type="ECO:0000256" key="4">
    <source>
        <dbReference type="ARBA" id="ARBA00023004"/>
    </source>
</evidence>
<dbReference type="PROSITE" id="PS00455">
    <property type="entry name" value="AMP_BINDING"/>
    <property type="match status" value="1"/>
</dbReference>
<accession>A0ABN2ZXS9</accession>
<evidence type="ECO:0008006" key="9">
    <source>
        <dbReference type="Google" id="ProtNLM"/>
    </source>
</evidence>
<gene>
    <name evidence="7" type="ORF">GCM10009760_43400</name>
</gene>
<dbReference type="PANTHER" id="PTHR43201">
    <property type="entry name" value="ACYL-COA SYNTHETASE"/>
    <property type="match status" value="1"/>
</dbReference>
<dbReference type="Pfam" id="PF00501">
    <property type="entry name" value="AMP-binding"/>
    <property type="match status" value="1"/>
</dbReference>
<sequence length="862" mass="91656">MRDVENALQTYGETDRPLVQVLDVTGAPAAEYSYRRITRAAREFADRLAARQSRGVRLRVGVVCGNTPEFVVADLALLAARAVEVPVPLAFTREQAAGMLELIDVLVVDGPGRRRLAEWGQEQVLPAGCPVVDVELSELSAAAGRPYSVAPAGTDWICKVIHTSGTTSRPKGVRIRANGIGALIGSLSAVMPAGAFRRYLSTVPFSLLIEQVTGLYMVLLDGGCVTLLPQQAALVGTAADASEGVLGYLRAARPTALVATPALAGALATAAKAARAAGQEVAPALFGTSEVPLVCCGGAPVHPDALRELDELGLPVYEGYGLSENSSVVSWNTPGARRFGTVGRPLPHVRVALGEDGELLVNSSSLFDGYTRDDPTSCPVIDGWLYTGDLAEIDADGFVTITGRKKNVIITSAGRNVAPEWVEAQYARLPFVQALAVVGNGLDVLHGLFVIRPDTDPEQARAAVEAFGREHLSEVERVGRLHLATADEPWYERFFTVTGRPMRAAIERAIHAGELGTTTATATTTTATTTTTTASAATAGTPANPRNGTEARMSTVRPYGSGSGRLVLPAPGRDSLGDLVPEDVVELLAEAGFLVLRGFRPDLEAFSLFVKSHSDRVTLDPARSFHGGDVAQKVDAGTDAVGLHLENGNSPFRPDLTWFLCEKAASSGSQTTVCDGYRVWDGVSAEARTAFAAQDIVYSRNVEEPKWKAFVFHQLGGAKPSEEITPDDFAALVDSSGPADGRSSTVVEPLPDGSVTYAYRTPAVHGTLFGARLSWANSIFGPSYNYQKPTITFADGTGLPAGLLAELERVTAEVTEDVEWQDGDVVLIDNTRVMHGRRAIEDPDRTIYNAQSYLRRDLLPGS</sequence>
<evidence type="ECO:0000256" key="3">
    <source>
        <dbReference type="ARBA" id="ARBA00023002"/>
    </source>
</evidence>
<protein>
    <recommendedName>
        <fullName evidence="9">Acyl-CoA synthetase (AMP-forming)/AMP-acid ligase II</fullName>
    </recommendedName>
</protein>
<keyword evidence="3" id="KW-0560">Oxidoreductase</keyword>
<dbReference type="RefSeq" id="WP_344467560.1">
    <property type="nucleotide sequence ID" value="NZ_BAAANT010000027.1"/>
</dbReference>
<evidence type="ECO:0000313" key="7">
    <source>
        <dbReference type="EMBL" id="GAA2149812.1"/>
    </source>
</evidence>
<dbReference type="SUPFAM" id="SSF51197">
    <property type="entry name" value="Clavaminate synthase-like"/>
    <property type="match status" value="1"/>
</dbReference>
<name>A0ABN2ZXS9_9ACTN</name>
<comment type="caution">
    <text evidence="7">The sequence shown here is derived from an EMBL/GenBank/DDBJ whole genome shotgun (WGS) entry which is preliminary data.</text>
</comment>
<dbReference type="InterPro" id="IPR020845">
    <property type="entry name" value="AMP-binding_CS"/>
</dbReference>
<dbReference type="EMBL" id="BAAANT010000027">
    <property type="protein sequence ID" value="GAA2149812.1"/>
    <property type="molecule type" value="Genomic_DNA"/>
</dbReference>
<feature type="domain" description="TauD/TfdA-like" evidence="6">
    <location>
        <begin position="579"/>
        <end position="849"/>
    </location>
</feature>
<keyword evidence="4" id="KW-0408">Iron</keyword>
<dbReference type="InterPro" id="IPR003819">
    <property type="entry name" value="TauD/TfdA-like"/>
</dbReference>